<proteinExistence type="predicted"/>
<dbReference type="OrthoDB" id="2157530at2759"/>
<dbReference type="AlphaFoldDB" id="A0A4U0WUS8"/>
<sequence length="749" mass="83126">SYTALSYVWGDPTATKPILVDGENFQATVNLELALRNLSSDFVGKALWVDAVCINQQDVAEKNQQVPLMGELYSRATGVVIWLGEEDPAIEMLMEGMAVDPRSLQADVENMSAARSVERHEIGIRKREAMFMAIAQRLWWKRVWVVQEALLAKEDPIFRCGRHVFSWSRFFAFFVAHYKEAEALGSTSGERSPEVTEWRQRLGIDDAEHYKHGVGNDLMTLSVYATVRNDFQEVSQVPLPAVVALAFDRAASVPHDYIYGFLGLMSENDRTLVKVDYNASHWDLYRAFAEELLGGEDEEGSKVFSTLCFSSARGRPSWVPDFGHQSILGPQSGMFLTMDGCWRFPPAVWFSDDNEVLMLAGVLLGDITSTCNIQGSQDGLMSNISGLAKLARGVAGTGEPSLRRLFTGNNGGRGSLLDNEAELDRWWEVLMDDAFPLRALLSSEAGQKPREELDGSSISTTCARLAATALIASAGRSLFVTINGHIGIGVPESQPGDLLVYLYAPTVAQRKEISDHAEEEALSSKTPRISYSDVITVLLGPGEQRFVLHRDVVCNKSAFFRVACPSGELTAEHKLIGLPEISSAAFQHVLDWIYSPTLALRWLILDEIKSEQQTNAVVLEDSANNTVMPTHTLCVIRDAVARLGMDRLMNAAIYTLLEWADIDYILPATICFFWERTGPASGLRRWLVRPLAACVTLDVMETEGEQYPAEIYRELLKSFVAHSEPGDMARVRPTIEDRGCYHVHGDGEQ</sequence>
<dbReference type="Pfam" id="PF00651">
    <property type="entry name" value="BTB"/>
    <property type="match status" value="1"/>
</dbReference>
<evidence type="ECO:0000259" key="1">
    <source>
        <dbReference type="PROSITE" id="PS50097"/>
    </source>
</evidence>
<dbReference type="EMBL" id="NAJQ01000639">
    <property type="protein sequence ID" value="TKA66528.1"/>
    <property type="molecule type" value="Genomic_DNA"/>
</dbReference>
<dbReference type="PANTHER" id="PTHR24148">
    <property type="entry name" value="ANKYRIN REPEAT DOMAIN-CONTAINING PROTEIN 39 HOMOLOG-RELATED"/>
    <property type="match status" value="1"/>
</dbReference>
<keyword evidence="3" id="KW-1185">Reference proteome</keyword>
<dbReference type="InterPro" id="IPR010730">
    <property type="entry name" value="HET"/>
</dbReference>
<dbReference type="SUPFAM" id="SSF54695">
    <property type="entry name" value="POZ domain"/>
    <property type="match status" value="1"/>
</dbReference>
<dbReference type="Pfam" id="PF06985">
    <property type="entry name" value="HET"/>
    <property type="match status" value="1"/>
</dbReference>
<evidence type="ECO:0000313" key="3">
    <source>
        <dbReference type="Proteomes" id="UP000309340"/>
    </source>
</evidence>
<reference evidence="2 3" key="1">
    <citation type="submission" date="2017-03" db="EMBL/GenBank/DDBJ databases">
        <title>Genomes of endolithic fungi from Antarctica.</title>
        <authorList>
            <person name="Coleine C."/>
            <person name="Masonjones S."/>
            <person name="Stajich J.E."/>
        </authorList>
    </citation>
    <scope>NUCLEOTIDE SEQUENCE [LARGE SCALE GENOMIC DNA]</scope>
    <source>
        <strain evidence="2 3">CCFEE 5184</strain>
    </source>
</reference>
<comment type="caution">
    <text evidence="2">The sequence shown here is derived from an EMBL/GenBank/DDBJ whole genome shotgun (WGS) entry which is preliminary data.</text>
</comment>
<evidence type="ECO:0000313" key="2">
    <source>
        <dbReference type="EMBL" id="TKA66528.1"/>
    </source>
</evidence>
<organism evidence="2 3">
    <name type="scientific">Friedmanniomyces simplex</name>
    <dbReference type="NCBI Taxonomy" id="329884"/>
    <lineage>
        <taxon>Eukaryota</taxon>
        <taxon>Fungi</taxon>
        <taxon>Dikarya</taxon>
        <taxon>Ascomycota</taxon>
        <taxon>Pezizomycotina</taxon>
        <taxon>Dothideomycetes</taxon>
        <taxon>Dothideomycetidae</taxon>
        <taxon>Mycosphaerellales</taxon>
        <taxon>Teratosphaeriaceae</taxon>
        <taxon>Friedmanniomyces</taxon>
    </lineage>
</organism>
<protein>
    <recommendedName>
        <fullName evidence="1">BTB domain-containing protein</fullName>
    </recommendedName>
</protein>
<dbReference type="InterPro" id="IPR000210">
    <property type="entry name" value="BTB/POZ_dom"/>
</dbReference>
<dbReference type="Proteomes" id="UP000309340">
    <property type="component" value="Unassembled WGS sequence"/>
</dbReference>
<gene>
    <name evidence="2" type="ORF">B0A55_10251</name>
</gene>
<name>A0A4U0WUS8_9PEZI</name>
<accession>A0A4U0WUS8</accession>
<dbReference type="STRING" id="329884.A0A4U0WUS8"/>
<feature type="non-terminal residue" evidence="2">
    <location>
        <position position="1"/>
    </location>
</feature>
<dbReference type="InterPro" id="IPR011333">
    <property type="entry name" value="SKP1/BTB/POZ_sf"/>
</dbReference>
<dbReference type="Gene3D" id="3.30.710.10">
    <property type="entry name" value="Potassium Channel Kv1.1, Chain A"/>
    <property type="match status" value="1"/>
</dbReference>
<dbReference type="InterPro" id="IPR052895">
    <property type="entry name" value="HetReg/Transcr_Mod"/>
</dbReference>
<feature type="domain" description="BTB" evidence="1">
    <location>
        <begin position="532"/>
        <end position="602"/>
    </location>
</feature>
<dbReference type="PROSITE" id="PS50097">
    <property type="entry name" value="BTB"/>
    <property type="match status" value="1"/>
</dbReference>
<dbReference type="PANTHER" id="PTHR24148:SF73">
    <property type="entry name" value="HET DOMAIN PROTEIN (AFU_ORTHOLOGUE AFUA_8G01020)"/>
    <property type="match status" value="1"/>
</dbReference>